<dbReference type="InterPro" id="IPR044974">
    <property type="entry name" value="Disease_R_plants"/>
</dbReference>
<dbReference type="EMBL" id="JACEFO010001663">
    <property type="protein sequence ID" value="KAF8724268.1"/>
    <property type="molecule type" value="Genomic_DNA"/>
</dbReference>
<evidence type="ECO:0000259" key="8">
    <source>
        <dbReference type="Pfam" id="PF18052"/>
    </source>
</evidence>
<evidence type="ECO:0000256" key="4">
    <source>
        <dbReference type="ARBA" id="ARBA00022741"/>
    </source>
</evidence>
<dbReference type="CDD" id="cd14798">
    <property type="entry name" value="RX-CC_like"/>
    <property type="match status" value="1"/>
</dbReference>
<evidence type="ECO:0000256" key="2">
    <source>
        <dbReference type="ARBA" id="ARBA00022614"/>
    </source>
</evidence>
<reference evidence="11" key="1">
    <citation type="submission" date="2020-07" db="EMBL/GenBank/DDBJ databases">
        <title>Genome sequence and genetic diversity analysis of an under-domesticated orphan crop, white fonio (Digitaria exilis).</title>
        <authorList>
            <person name="Bennetzen J.L."/>
            <person name="Chen S."/>
            <person name="Ma X."/>
            <person name="Wang X."/>
            <person name="Yssel A.E.J."/>
            <person name="Chaluvadi S.R."/>
            <person name="Johnson M."/>
            <person name="Gangashetty P."/>
            <person name="Hamidou F."/>
            <person name="Sanogo M.D."/>
            <person name="Zwaenepoel A."/>
            <person name="Wallace J."/>
            <person name="Van De Peer Y."/>
            <person name="Van Deynze A."/>
        </authorList>
    </citation>
    <scope>NUCLEOTIDE SEQUENCE</scope>
    <source>
        <tissue evidence="11">Leaves</tissue>
    </source>
</reference>
<dbReference type="InterPro" id="IPR002182">
    <property type="entry name" value="NB-ARC"/>
</dbReference>
<evidence type="ECO:0000313" key="12">
    <source>
        <dbReference type="Proteomes" id="UP000636709"/>
    </source>
</evidence>
<comment type="similarity">
    <text evidence="1">Belongs to the disease resistance NB-LRR family.</text>
</comment>
<keyword evidence="5" id="KW-0611">Plant defense</keyword>
<dbReference type="Proteomes" id="UP000636709">
    <property type="component" value="Unassembled WGS sequence"/>
</dbReference>
<dbReference type="Pfam" id="PF00931">
    <property type="entry name" value="NB-ARC"/>
    <property type="match status" value="1"/>
</dbReference>
<accession>A0A835K9X0</accession>
<evidence type="ECO:0000259" key="9">
    <source>
        <dbReference type="Pfam" id="PF23559"/>
    </source>
</evidence>
<feature type="domain" description="NB-ARC" evidence="7">
    <location>
        <begin position="187"/>
        <end position="257"/>
    </location>
</feature>
<feature type="domain" description="Disease resistance protein winged helix" evidence="9">
    <location>
        <begin position="421"/>
        <end position="492"/>
    </location>
</feature>
<evidence type="ECO:0000259" key="7">
    <source>
        <dbReference type="Pfam" id="PF00931"/>
    </source>
</evidence>
<evidence type="ECO:0000256" key="1">
    <source>
        <dbReference type="ARBA" id="ARBA00008894"/>
    </source>
</evidence>
<dbReference type="InterPro" id="IPR055414">
    <property type="entry name" value="LRR_R13L4/SHOC2-like"/>
</dbReference>
<dbReference type="PANTHER" id="PTHR23155:SF1116">
    <property type="entry name" value="OS12G0273300 PROTEIN"/>
    <property type="match status" value="1"/>
</dbReference>
<keyword evidence="12" id="KW-1185">Reference proteome</keyword>
<dbReference type="InterPro" id="IPR058922">
    <property type="entry name" value="WHD_DRP"/>
</dbReference>
<keyword evidence="6" id="KW-0175">Coiled coil</keyword>
<dbReference type="OrthoDB" id="682957at2759"/>
<dbReference type="Gene3D" id="1.10.8.430">
    <property type="entry name" value="Helical domain of apoptotic protease-activating factors"/>
    <property type="match status" value="1"/>
</dbReference>
<dbReference type="FunFam" id="1.10.10.10:FF:000322">
    <property type="entry name" value="Probable disease resistance protein At1g63360"/>
    <property type="match status" value="1"/>
</dbReference>
<dbReference type="Gene3D" id="3.80.10.10">
    <property type="entry name" value="Ribonuclease Inhibitor"/>
    <property type="match status" value="1"/>
</dbReference>
<gene>
    <name evidence="11" type="ORF">HU200_021295</name>
</gene>
<dbReference type="Pfam" id="PF23559">
    <property type="entry name" value="WHD_DRP"/>
    <property type="match status" value="1"/>
</dbReference>
<dbReference type="Gene3D" id="3.40.50.300">
    <property type="entry name" value="P-loop containing nucleotide triphosphate hydrolases"/>
    <property type="match status" value="2"/>
</dbReference>
<feature type="domain" description="Disease resistance R13L4/SHOC-2-like LRR" evidence="10">
    <location>
        <begin position="540"/>
        <end position="908"/>
    </location>
</feature>
<keyword evidence="3" id="KW-0677">Repeat</keyword>
<dbReference type="PRINTS" id="PR00364">
    <property type="entry name" value="DISEASERSIST"/>
</dbReference>
<dbReference type="SUPFAM" id="SSF52047">
    <property type="entry name" value="RNI-like"/>
    <property type="match status" value="1"/>
</dbReference>
<dbReference type="GO" id="GO:0002758">
    <property type="term" value="P:innate immune response-activating signaling pathway"/>
    <property type="evidence" value="ECO:0007669"/>
    <property type="project" value="UniProtKB-ARBA"/>
</dbReference>
<evidence type="ECO:0000256" key="5">
    <source>
        <dbReference type="ARBA" id="ARBA00022821"/>
    </source>
</evidence>
<sequence length="961" mass="108207">MEVAVGAMHPLLHKLGELLVGELTLERRVREDVLSLHRERAFMHAKLREVAELPRPGEQVALWAREVRELSYDMDDAVDAFVVRLEGEDPARGGGLKSRAHELLKRTARLFGKSKALHQIAGAVGDAQARAKQLGELRQRYEMLLELKDGGGMGSSGSTSASIDQFDPRLWAMLREATELVGVDGSRDQLIKVLSNGSEKNVRTVSIVGFGGVGKTTLARAVYDRVKVQFDCAAFVSVSRNPDITRIFKKMLYELDEEKYLIVIDDIWDEKCWKFIKSAIPENNCSSRIITTTRIFSVSEACRSSTDDMIYKVGPLSESDSQRLFYMRIFGYRHGCPPELEQVSRDILKKCGGVPLAIISIASLLASHKQFNAKDHWYTVLNSIGHGLREGGSVKEMQTILSYSYYDLPSHLKTCLLYLSIFPEDHEIERNRLIWRWIAEGFVQHKNNSCNLYDLGESYLNELINRSMVEPVGIDFEGRAQSCRVHDIVLDLLRSLSSEKNFVTIWDGTEQSTPSDIKVRRLSLQNSSTSSGSATISMLQVRSFTAFNLAVRSMPSLSRFQVLRVLDLEGCDLKKCGSHFKLSHVCNLSHLRYLGLRRTYITELPGEIRRLQFLQTLDVRGAHALQELPPSISVLRKLMCLRLDWDTKLPNGLSNLTSLQELTGLRVRQDSANVVRELLCSLTGLRVLTMRWEETTDLDSDLVQSLGNLREIQTLDVYVDGGHGDLIRSWVPPPCLRRFFSEGPTSHLSTLPPWVNSSSLPRLSSLDLRLSQVRQGDLQAIGALPELRSLRLRATGRIEDRDTERLAVGASAFPSARACAFLHFATAPSMFPRGAMPMARRLEFSVRAWDAARGGRLRLDDDLAMGHLPSLEEISVELWYRRIDGDEEELVVATLRRAARSHPNRPTLRINRKRRCVSSRPSCFCICSLHIRVLMICSSFFVTAAAHRPSGSILPSHLEKE</sequence>
<evidence type="ECO:0000256" key="3">
    <source>
        <dbReference type="ARBA" id="ARBA00022737"/>
    </source>
</evidence>
<feature type="domain" description="Disease resistance N-terminal" evidence="8">
    <location>
        <begin position="7"/>
        <end position="89"/>
    </location>
</feature>
<protein>
    <submittedName>
        <fullName evidence="11">Uncharacterized protein</fullName>
    </submittedName>
</protein>
<keyword evidence="4" id="KW-0547">Nucleotide-binding</keyword>
<dbReference type="Pfam" id="PF23598">
    <property type="entry name" value="LRR_14"/>
    <property type="match status" value="1"/>
</dbReference>
<comment type="caution">
    <text evidence="11">The sequence shown here is derived from an EMBL/GenBank/DDBJ whole genome shotgun (WGS) entry which is preliminary data.</text>
</comment>
<proteinExistence type="inferred from homology"/>
<name>A0A835K9X0_9POAL</name>
<dbReference type="InterPro" id="IPR036388">
    <property type="entry name" value="WH-like_DNA-bd_sf"/>
</dbReference>
<dbReference type="InterPro" id="IPR032675">
    <property type="entry name" value="LRR_dom_sf"/>
</dbReference>
<dbReference type="Gene3D" id="1.20.5.4130">
    <property type="match status" value="1"/>
</dbReference>
<dbReference type="InterPro" id="IPR027417">
    <property type="entry name" value="P-loop_NTPase"/>
</dbReference>
<organism evidence="11 12">
    <name type="scientific">Digitaria exilis</name>
    <dbReference type="NCBI Taxonomy" id="1010633"/>
    <lineage>
        <taxon>Eukaryota</taxon>
        <taxon>Viridiplantae</taxon>
        <taxon>Streptophyta</taxon>
        <taxon>Embryophyta</taxon>
        <taxon>Tracheophyta</taxon>
        <taxon>Spermatophyta</taxon>
        <taxon>Magnoliopsida</taxon>
        <taxon>Liliopsida</taxon>
        <taxon>Poales</taxon>
        <taxon>Poaceae</taxon>
        <taxon>PACMAD clade</taxon>
        <taxon>Panicoideae</taxon>
        <taxon>Panicodae</taxon>
        <taxon>Paniceae</taxon>
        <taxon>Anthephorinae</taxon>
        <taxon>Digitaria</taxon>
    </lineage>
</organism>
<dbReference type="PANTHER" id="PTHR23155">
    <property type="entry name" value="DISEASE RESISTANCE PROTEIN RP"/>
    <property type="match status" value="1"/>
</dbReference>
<evidence type="ECO:0000313" key="11">
    <source>
        <dbReference type="EMBL" id="KAF8724268.1"/>
    </source>
</evidence>
<evidence type="ECO:0000259" key="10">
    <source>
        <dbReference type="Pfam" id="PF23598"/>
    </source>
</evidence>
<dbReference type="GO" id="GO:0043531">
    <property type="term" value="F:ADP binding"/>
    <property type="evidence" value="ECO:0007669"/>
    <property type="project" value="InterPro"/>
</dbReference>
<dbReference type="GO" id="GO:0042742">
    <property type="term" value="P:defense response to bacterium"/>
    <property type="evidence" value="ECO:0007669"/>
    <property type="project" value="UniProtKB-ARBA"/>
</dbReference>
<dbReference type="InterPro" id="IPR041118">
    <property type="entry name" value="Rx_N"/>
</dbReference>
<dbReference type="InterPro" id="IPR038005">
    <property type="entry name" value="RX-like_CC"/>
</dbReference>
<dbReference type="InterPro" id="IPR042197">
    <property type="entry name" value="Apaf_helical"/>
</dbReference>
<dbReference type="AlphaFoldDB" id="A0A835K9X0"/>
<keyword evidence="2" id="KW-0433">Leucine-rich repeat</keyword>
<evidence type="ECO:0000256" key="6">
    <source>
        <dbReference type="ARBA" id="ARBA00023054"/>
    </source>
</evidence>
<dbReference type="GO" id="GO:0009626">
    <property type="term" value="P:plant-type hypersensitive response"/>
    <property type="evidence" value="ECO:0007669"/>
    <property type="project" value="UniProtKB-ARBA"/>
</dbReference>
<dbReference type="Gene3D" id="1.10.10.10">
    <property type="entry name" value="Winged helix-like DNA-binding domain superfamily/Winged helix DNA-binding domain"/>
    <property type="match status" value="1"/>
</dbReference>
<dbReference type="SUPFAM" id="SSF52540">
    <property type="entry name" value="P-loop containing nucleoside triphosphate hydrolases"/>
    <property type="match status" value="1"/>
</dbReference>
<dbReference type="Pfam" id="PF18052">
    <property type="entry name" value="Rx_N"/>
    <property type="match status" value="1"/>
</dbReference>